<dbReference type="InterPro" id="IPR006439">
    <property type="entry name" value="HAD-SF_hydro_IA"/>
</dbReference>
<dbReference type="InterPro" id="IPR023214">
    <property type="entry name" value="HAD_sf"/>
</dbReference>
<dbReference type="PANTHER" id="PTHR42896">
    <property type="entry name" value="XYLULOSE-1,5-BISPHOSPHATE (XUBP) PHOSPHATASE"/>
    <property type="match status" value="1"/>
</dbReference>
<reference evidence="2 3" key="1">
    <citation type="submission" date="2017-07" db="EMBL/GenBank/DDBJ databases">
        <title>The new phylogeny of genus Mycobacterium.</title>
        <authorList>
            <person name="Tortoli E."/>
            <person name="Trovato A."/>
            <person name="Cirillo D.M."/>
        </authorList>
    </citation>
    <scope>NUCLEOTIDE SEQUENCE [LARGE SCALE GENOMIC DNA]</scope>
    <source>
        <strain evidence="2 3">ATCC 33027</strain>
    </source>
</reference>
<evidence type="ECO:0000256" key="1">
    <source>
        <dbReference type="SAM" id="MobiDB-lite"/>
    </source>
</evidence>
<proteinExistence type="predicted"/>
<dbReference type="InterPro" id="IPR041492">
    <property type="entry name" value="HAD_2"/>
</dbReference>
<dbReference type="CDD" id="cd07505">
    <property type="entry name" value="HAD_BPGM-like"/>
    <property type="match status" value="1"/>
</dbReference>
<dbReference type="SUPFAM" id="SSF56784">
    <property type="entry name" value="HAD-like"/>
    <property type="match status" value="1"/>
</dbReference>
<dbReference type="EMBL" id="NOZR01000002">
    <property type="protein sequence ID" value="OYN82417.1"/>
    <property type="molecule type" value="Genomic_DNA"/>
</dbReference>
<dbReference type="Gene3D" id="3.40.50.1000">
    <property type="entry name" value="HAD superfamily/HAD-like"/>
    <property type="match status" value="1"/>
</dbReference>
<dbReference type="OrthoDB" id="9812856at2"/>
<keyword evidence="3" id="KW-1185">Reference proteome</keyword>
<dbReference type="GO" id="GO:0016787">
    <property type="term" value="F:hydrolase activity"/>
    <property type="evidence" value="ECO:0007669"/>
    <property type="project" value="InterPro"/>
</dbReference>
<dbReference type="Pfam" id="PF13419">
    <property type="entry name" value="HAD_2"/>
    <property type="match status" value="1"/>
</dbReference>
<dbReference type="PANTHER" id="PTHR42896:SF2">
    <property type="entry name" value="CBBY-LIKE PROTEIN"/>
    <property type="match status" value="1"/>
</dbReference>
<dbReference type="InterPro" id="IPR044999">
    <property type="entry name" value="CbbY-like"/>
</dbReference>
<comment type="caution">
    <text evidence="2">The sequence shown here is derived from an EMBL/GenBank/DDBJ whole genome shotgun (WGS) entry which is preliminary data.</text>
</comment>
<organism evidence="2 3">
    <name type="scientific">Mycolicibacterium sphagni</name>
    <dbReference type="NCBI Taxonomy" id="1786"/>
    <lineage>
        <taxon>Bacteria</taxon>
        <taxon>Bacillati</taxon>
        <taxon>Actinomycetota</taxon>
        <taxon>Actinomycetes</taxon>
        <taxon>Mycobacteriales</taxon>
        <taxon>Mycobacteriaceae</taxon>
        <taxon>Mycolicibacterium</taxon>
    </lineage>
</organism>
<protein>
    <recommendedName>
        <fullName evidence="4">Haloacid dehalogenase</fullName>
    </recommendedName>
</protein>
<dbReference type="NCBIfam" id="TIGR01509">
    <property type="entry name" value="HAD-SF-IA-v3"/>
    <property type="match status" value="1"/>
</dbReference>
<sequence>MTISWSSTSTTRTAMGFTVVPAADQRHRIVTGERSSPLSPGRGMPASAGRADTSTVATTTLDTISRSRSFWWDRARCAHADAPMLEAVIFDFDAPLSATERDAHMFRDLIWSLHCGDIRVAITAAGSRERIEPLVRDLIGDGVVEVMITGDDIVRPKPDPEIYRRALHELGVGPAAAMAVEHSAAGFHTARSAGLATIVVTTLGIRNLDFIGAAAMLDRYDCAEPLSAGRCRRIHEQWWINRSRLSA</sequence>
<evidence type="ECO:0000313" key="3">
    <source>
        <dbReference type="Proteomes" id="UP000216063"/>
    </source>
</evidence>
<accession>A0A255DSJ3</accession>
<feature type="region of interest" description="Disordered" evidence="1">
    <location>
        <begin position="33"/>
        <end position="55"/>
    </location>
</feature>
<dbReference type="Proteomes" id="UP000216063">
    <property type="component" value="Unassembled WGS sequence"/>
</dbReference>
<dbReference type="InterPro" id="IPR036412">
    <property type="entry name" value="HAD-like_sf"/>
</dbReference>
<evidence type="ECO:0000313" key="2">
    <source>
        <dbReference type="EMBL" id="OYN82417.1"/>
    </source>
</evidence>
<dbReference type="AlphaFoldDB" id="A0A255DSJ3"/>
<gene>
    <name evidence="2" type="ORF">CG716_03110</name>
</gene>
<evidence type="ECO:0008006" key="4">
    <source>
        <dbReference type="Google" id="ProtNLM"/>
    </source>
</evidence>
<name>A0A255DSJ3_9MYCO</name>